<gene>
    <name evidence="4" type="ORF">LYSCAS_10510</name>
</gene>
<proteinExistence type="predicted"/>
<feature type="signal peptide" evidence="2">
    <location>
        <begin position="1"/>
        <end position="26"/>
    </location>
</feature>
<dbReference type="Pfam" id="PF13511">
    <property type="entry name" value="DUF4124"/>
    <property type="match status" value="1"/>
</dbReference>
<feature type="region of interest" description="Disordered" evidence="1">
    <location>
        <begin position="48"/>
        <end position="81"/>
    </location>
</feature>
<evidence type="ECO:0000259" key="3">
    <source>
        <dbReference type="Pfam" id="PF13511"/>
    </source>
</evidence>
<evidence type="ECO:0000313" key="5">
    <source>
        <dbReference type="Proteomes" id="UP000681317"/>
    </source>
</evidence>
<sequence>MQSTPRLVAALVLAGLASAVPVRAFAADVTIYRCIDAKGHVTLRDSPCAAGEKQETRTMARPVDAAPRAPQARPAPVEAPAPRERTTVIYQPRPLYECITPDNVRYTSETDEGNPRWVPLWTLGYPVYAIPGHHSGAGFALSNGNMSISGGSHSVSGPYISPAAYGAGTYVQDTCYALPQADVCDRIRDRREEIRTRFFNAMPSERDVLRVEERSLNARIEQDCSAH</sequence>
<organism evidence="4 5">
    <name type="scientific">Noviluteimonas caseinilytica</name>
    <dbReference type="NCBI Taxonomy" id="2675101"/>
    <lineage>
        <taxon>Bacteria</taxon>
        <taxon>Pseudomonadati</taxon>
        <taxon>Pseudomonadota</taxon>
        <taxon>Gammaproteobacteria</taxon>
        <taxon>Lysobacterales</taxon>
        <taxon>Lysobacteraceae</taxon>
        <taxon>Noviluteimonas</taxon>
    </lineage>
</organism>
<evidence type="ECO:0000256" key="1">
    <source>
        <dbReference type="SAM" id="MobiDB-lite"/>
    </source>
</evidence>
<dbReference type="Proteomes" id="UP000681317">
    <property type="component" value="Chromosome"/>
</dbReference>
<name>A0ABM7Q465_9GAMM</name>
<dbReference type="InterPro" id="IPR025392">
    <property type="entry name" value="DUF4124"/>
</dbReference>
<keyword evidence="2" id="KW-0732">Signal</keyword>
<feature type="chain" id="PRO_5047125852" description="DUF4124 domain-containing protein" evidence="2">
    <location>
        <begin position="27"/>
        <end position="227"/>
    </location>
</feature>
<feature type="domain" description="DUF4124" evidence="3">
    <location>
        <begin position="26"/>
        <end position="72"/>
    </location>
</feature>
<accession>A0ABM7Q465</accession>
<dbReference type="RefSeq" id="WP_213436428.1">
    <property type="nucleotide sequence ID" value="NZ_AP024545.1"/>
</dbReference>
<reference evidence="4 5" key="1">
    <citation type="submission" date="2021-03" db="EMBL/GenBank/DDBJ databases">
        <title>Complete Genome Sequences of Two Lysobacter Strains Isolated from Sea Water (Lysobacter caseinilyticus) and Soil (Lysobacter helvus) in South Korea.</title>
        <authorList>
            <person name="Watanabe Y."/>
            <person name="Arakawa K."/>
        </authorList>
    </citation>
    <scope>NUCLEOTIDE SEQUENCE [LARGE SCALE GENOMIC DNA]</scope>
    <source>
        <strain evidence="4 5">KVB24</strain>
    </source>
</reference>
<evidence type="ECO:0000313" key="4">
    <source>
        <dbReference type="EMBL" id="BCT92027.1"/>
    </source>
</evidence>
<keyword evidence="5" id="KW-1185">Reference proteome</keyword>
<dbReference type="EMBL" id="AP024545">
    <property type="protein sequence ID" value="BCT92027.1"/>
    <property type="molecule type" value="Genomic_DNA"/>
</dbReference>
<feature type="compositionally biased region" description="Low complexity" evidence="1">
    <location>
        <begin position="60"/>
        <end position="80"/>
    </location>
</feature>
<protein>
    <recommendedName>
        <fullName evidence="3">DUF4124 domain-containing protein</fullName>
    </recommendedName>
</protein>
<evidence type="ECO:0000256" key="2">
    <source>
        <dbReference type="SAM" id="SignalP"/>
    </source>
</evidence>